<dbReference type="SMART" id="SM00028">
    <property type="entry name" value="TPR"/>
    <property type="match status" value="12"/>
</dbReference>
<dbReference type="Pfam" id="PF14559">
    <property type="entry name" value="TPR_19"/>
    <property type="match status" value="4"/>
</dbReference>
<dbReference type="PANTHER" id="PTHR45586">
    <property type="entry name" value="TPR REPEAT-CONTAINING PROTEIN PA4667"/>
    <property type="match status" value="1"/>
</dbReference>
<dbReference type="InterPro" id="IPR051012">
    <property type="entry name" value="CellSynth/LPSAsmb/PSIAsmb"/>
</dbReference>
<dbReference type="Gene3D" id="1.25.40.10">
    <property type="entry name" value="Tetratricopeptide repeat domain"/>
    <property type="match status" value="5"/>
</dbReference>
<protein>
    <recommendedName>
        <fullName evidence="6">PEP-CTERM system TPR-repeat lipoprotein</fullName>
    </recommendedName>
</protein>
<evidence type="ECO:0000256" key="2">
    <source>
        <dbReference type="ARBA" id="ARBA00022803"/>
    </source>
</evidence>
<reference evidence="5" key="1">
    <citation type="journal article" date="2019" name="Int. J. Syst. Evol. Microbiol.">
        <title>The Global Catalogue of Microorganisms (GCM) 10K type strain sequencing project: providing services to taxonomists for standard genome sequencing and annotation.</title>
        <authorList>
            <consortium name="The Broad Institute Genomics Platform"/>
            <consortium name="The Broad Institute Genome Sequencing Center for Infectious Disease"/>
            <person name="Wu L."/>
            <person name="Ma J."/>
        </authorList>
    </citation>
    <scope>NUCLEOTIDE SEQUENCE [LARGE SCALE GENOMIC DNA]</scope>
    <source>
        <strain evidence="5">JCM 17555</strain>
    </source>
</reference>
<name>A0ABP7P987_9GAMM</name>
<evidence type="ECO:0000313" key="4">
    <source>
        <dbReference type="EMBL" id="GAA3961728.1"/>
    </source>
</evidence>
<dbReference type="Pfam" id="PF13432">
    <property type="entry name" value="TPR_16"/>
    <property type="match status" value="3"/>
</dbReference>
<dbReference type="PANTHER" id="PTHR45586:SF1">
    <property type="entry name" value="LIPOPOLYSACCHARIDE ASSEMBLY PROTEIN B"/>
    <property type="match status" value="1"/>
</dbReference>
<sequence>MNSRVLLRSTLFACVYTSLVACSSPEEKSRAFYEKGESHLASGDLSAANVEFRNALEYDKGNTDALFGIAKVYEAEAKWPELYRILKRVVAEDPDNTEARARYARLLLAAGQLDEALKQTAILAKALPEDPDTFVMRAGALFQVGDEAGGQAALDKAVQLDPDNSDALLLMATRKMAEGDAKAALALLDRGVKQTPKSMSMQLMKVQALNELEDYTAAIGVFQQLVDYYPDNTELVKTLARQFMIAGRKDEAATALKAHADRELTPVSVLAYVEFVLGVESAAAAAKVMEGYLLKVEDRHTLIFALADLHIRNGQPELAEKLMADLAKEEGDSAIGLQAKNQLVSLAYMGKDVETAKKLVEEVLVADPKNAAALTHRARNLLIEGDAESAIRELRAAQRIDPGSSEILLLLAKAHRQQGDTALAADYYGEAVDAGKAGTNAESQADLVGEYASFLMSQKDYQQADTLVTPYVGDNATSVKLLQLAAQIKLSTGQWTEAQRLAERLHQLGEGDATVEQIRGTALMQQAQFDAGINSFKQAQAAAPQGIRPMAALVGAYVKADKRADAEAFLKDVLKTDPKNIYAYILQGSLFAHYGEADAALQSYAKAREVAPEKAEGYLEGVNLLVRLQRYKDAETLARSGMPKVDDKLALTLALGQLLESQRRPEEAAEVYSGLLETNPEMDVVANNLASILSASEQPGDLERAAKLAERFRTSKIPHFQDTLGWIYYKQNKLSDAKYLLEQAAEAFGDHPEVNYHLGMVLVAQNRFSRARELLQMAAASEVDFVGRQEARDALAKL</sequence>
<evidence type="ECO:0000313" key="5">
    <source>
        <dbReference type="Proteomes" id="UP001501337"/>
    </source>
</evidence>
<comment type="caution">
    <text evidence="4">The sequence shown here is derived from an EMBL/GenBank/DDBJ whole genome shotgun (WGS) entry which is preliminary data.</text>
</comment>
<dbReference type="SUPFAM" id="SSF48452">
    <property type="entry name" value="TPR-like"/>
    <property type="match status" value="3"/>
</dbReference>
<dbReference type="PROSITE" id="PS50005">
    <property type="entry name" value="TPR"/>
    <property type="match status" value="2"/>
</dbReference>
<evidence type="ECO:0000256" key="1">
    <source>
        <dbReference type="ARBA" id="ARBA00022737"/>
    </source>
</evidence>
<dbReference type="RefSeq" id="WP_344805802.1">
    <property type="nucleotide sequence ID" value="NZ_BAABBO010000009.1"/>
</dbReference>
<accession>A0ABP7P987</accession>
<dbReference type="EMBL" id="BAABBO010000009">
    <property type="protein sequence ID" value="GAA3961728.1"/>
    <property type="molecule type" value="Genomic_DNA"/>
</dbReference>
<dbReference type="Proteomes" id="UP001501337">
    <property type="component" value="Unassembled WGS sequence"/>
</dbReference>
<keyword evidence="1" id="KW-0677">Repeat</keyword>
<proteinExistence type="predicted"/>
<dbReference type="PROSITE" id="PS51257">
    <property type="entry name" value="PROKAR_LIPOPROTEIN"/>
    <property type="match status" value="1"/>
</dbReference>
<feature type="repeat" description="TPR" evidence="3">
    <location>
        <begin position="581"/>
        <end position="614"/>
    </location>
</feature>
<keyword evidence="5" id="KW-1185">Reference proteome</keyword>
<gene>
    <name evidence="4" type="ORF">GCM10022278_19710</name>
</gene>
<organism evidence="4 5">
    <name type="scientific">Allohahella marinimesophila</name>
    <dbReference type="NCBI Taxonomy" id="1054972"/>
    <lineage>
        <taxon>Bacteria</taxon>
        <taxon>Pseudomonadati</taxon>
        <taxon>Pseudomonadota</taxon>
        <taxon>Gammaproteobacteria</taxon>
        <taxon>Oceanospirillales</taxon>
        <taxon>Hahellaceae</taxon>
        <taxon>Allohahella</taxon>
    </lineage>
</organism>
<dbReference type="InterPro" id="IPR019734">
    <property type="entry name" value="TPR_rpt"/>
</dbReference>
<evidence type="ECO:0000256" key="3">
    <source>
        <dbReference type="PROSITE-ProRule" id="PRU00339"/>
    </source>
</evidence>
<evidence type="ECO:0008006" key="6">
    <source>
        <dbReference type="Google" id="ProtNLM"/>
    </source>
</evidence>
<keyword evidence="2 3" id="KW-0802">TPR repeat</keyword>
<dbReference type="InterPro" id="IPR011990">
    <property type="entry name" value="TPR-like_helical_dom_sf"/>
</dbReference>
<feature type="repeat" description="TPR" evidence="3">
    <location>
        <begin position="29"/>
        <end position="62"/>
    </location>
</feature>